<feature type="region of interest" description="Disordered" evidence="1">
    <location>
        <begin position="270"/>
        <end position="289"/>
    </location>
</feature>
<evidence type="ECO:0000313" key="2">
    <source>
        <dbReference type="EMBL" id="KAF7717963.1"/>
    </source>
</evidence>
<protein>
    <submittedName>
        <fullName evidence="2">Uncharacterized protein</fullName>
    </submittedName>
</protein>
<feature type="compositionally biased region" description="Polar residues" evidence="1">
    <location>
        <begin position="509"/>
        <end position="542"/>
    </location>
</feature>
<dbReference type="AlphaFoldDB" id="A0A8J8W4F0"/>
<feature type="region of interest" description="Disordered" evidence="1">
    <location>
        <begin position="391"/>
        <end position="467"/>
    </location>
</feature>
<feature type="compositionally biased region" description="Polar residues" evidence="1">
    <location>
        <begin position="323"/>
        <end position="342"/>
    </location>
</feature>
<feature type="region of interest" description="Disordered" evidence="1">
    <location>
        <begin position="323"/>
        <end position="351"/>
    </location>
</feature>
<dbReference type="Proteomes" id="UP000631181">
    <property type="component" value="Unassembled WGS sequence"/>
</dbReference>
<feature type="region of interest" description="Disordered" evidence="1">
    <location>
        <begin position="507"/>
        <end position="572"/>
    </location>
</feature>
<feature type="region of interest" description="Disordered" evidence="1">
    <location>
        <begin position="69"/>
        <end position="125"/>
    </location>
</feature>
<dbReference type="EMBL" id="WIWV01000020">
    <property type="protein sequence ID" value="KAF7717963.1"/>
    <property type="molecule type" value="Genomic_DNA"/>
</dbReference>
<reference evidence="2" key="1">
    <citation type="journal article" date="2020" name="Front. Microbiol.">
        <title>Gene regulatory networks of Penicillium echinulatum 2HH and Penicillium oxalicum 114-2 inferred by a computational biology approach.</title>
        <authorList>
            <person name="Lenz A.R."/>
            <person name="Galan-Vasquez E."/>
            <person name="Balbinot E."/>
            <person name="De Abreu F.P."/>
            <person name="De Oliveira N.S."/>
            <person name="Da Rosa L.O."/>
            <person name="De Avila E Silva S."/>
            <person name="Camassola M."/>
            <person name="Dillon A.J.P."/>
            <person name="Perez-Rueda E."/>
        </authorList>
    </citation>
    <scope>NUCLEOTIDE SEQUENCE</scope>
    <source>
        <strain evidence="2">S1M29</strain>
    </source>
</reference>
<feature type="compositionally biased region" description="Basic and acidic residues" evidence="1">
    <location>
        <begin position="413"/>
        <end position="427"/>
    </location>
</feature>
<comment type="caution">
    <text evidence="2">The sequence shown here is derived from an EMBL/GenBank/DDBJ whole genome shotgun (WGS) entry which is preliminary data.</text>
</comment>
<sequence length="586" mass="62547">MLLNLGLTADAAAAHPTDLPMQPESSPTSILSFTFSLSLPSLSFLGSLSSKSPNSITSPVTPEIAETMSQVSPTPAGLIGSSATRSAGSFAPAKSLETRIPPSKKPLRPKTTYQLAHPPSSARHTRLRLRPKLLLQVQQVTHVARPLPLIDVLPSTMYVPRLARTFPAIFRGRHGLRPDDLIIVRSDVYGEDGADRPEQRASSDEEEDRREVVATICPMHHDDARTKGKAEIALNYGPSWEATPLANGSYEFVAQTDDGAQVMRWALRNGKGRRGPASPGAAGRDDGKRFTFSLIDPHTRRHPVIASLTGGRLEMHEEFSRSAARSMTGTTTPSSAMSTISDGSDPEMPVGSADVTSLDDELRTLILVTGIWVALREGWSRTFQYGDLSATATGKRPVSPSSSVQTGPLFGAHADEDRSLSSDEGKKVKAPALGKRCLSMSSARRSQSPATLSGQTLNGNLSKRSNSTGAAFMNRAKNRSNSVKGGRFGKRHSLLTKTGENGRNIVVSRPSSLRQNSVTPETTNGGHTKTGLGSSTAPSKSTLAAAVGPGHVTDGAPGAPSKTAEPGKTKRRHRLSALFTMFHRKH</sequence>
<organism evidence="2 3">
    <name type="scientific">Penicillium ucsense</name>
    <dbReference type="NCBI Taxonomy" id="2839758"/>
    <lineage>
        <taxon>Eukaryota</taxon>
        <taxon>Fungi</taxon>
        <taxon>Dikarya</taxon>
        <taxon>Ascomycota</taxon>
        <taxon>Pezizomycotina</taxon>
        <taxon>Eurotiomycetes</taxon>
        <taxon>Eurotiomycetidae</taxon>
        <taxon>Eurotiales</taxon>
        <taxon>Aspergillaceae</taxon>
        <taxon>Penicillium</taxon>
    </lineage>
</organism>
<keyword evidence="3" id="KW-1185">Reference proteome</keyword>
<dbReference type="OrthoDB" id="5404323at2759"/>
<accession>A0A8J8W4F0</accession>
<proteinExistence type="predicted"/>
<gene>
    <name evidence="2" type="ORF">PECM_003422</name>
</gene>
<feature type="compositionally biased region" description="Polar residues" evidence="1">
    <location>
        <begin position="439"/>
        <end position="467"/>
    </location>
</feature>
<name>A0A8J8W4F0_9EURO</name>
<evidence type="ECO:0000313" key="3">
    <source>
        <dbReference type="Proteomes" id="UP000631181"/>
    </source>
</evidence>
<evidence type="ECO:0000256" key="1">
    <source>
        <dbReference type="SAM" id="MobiDB-lite"/>
    </source>
</evidence>